<dbReference type="EMBL" id="MFPS01000007">
    <property type="protein sequence ID" value="OGH59344.1"/>
    <property type="molecule type" value="Genomic_DNA"/>
</dbReference>
<evidence type="ECO:0000313" key="2">
    <source>
        <dbReference type="Proteomes" id="UP000177067"/>
    </source>
</evidence>
<name>A0A1F6LJ77_9BACT</name>
<protein>
    <submittedName>
        <fullName evidence="1">Uncharacterized protein</fullName>
    </submittedName>
</protein>
<dbReference type="AlphaFoldDB" id="A0A1F6LJ77"/>
<gene>
    <name evidence="1" type="ORF">A2725_00745</name>
</gene>
<proteinExistence type="predicted"/>
<evidence type="ECO:0000313" key="1">
    <source>
        <dbReference type="EMBL" id="OGH59344.1"/>
    </source>
</evidence>
<sequence length="109" mass="12783">MCIESHLFRFIEDINYCGSNLTREIERSAVVEKLCVEAYKAFPVALRHLELLPRTFSGVLEENEVIALIMLLKKLAHRLDFPVPHGLPWLEVERWIIWAKRVNEKINRG</sequence>
<organism evidence="1 2">
    <name type="scientific">Candidatus Magasanikbacteria bacterium RIFCSPHIGHO2_01_FULL_33_34</name>
    <dbReference type="NCBI Taxonomy" id="1798671"/>
    <lineage>
        <taxon>Bacteria</taxon>
        <taxon>Candidatus Magasanikiibacteriota</taxon>
    </lineage>
</organism>
<reference evidence="1 2" key="1">
    <citation type="journal article" date="2016" name="Nat. Commun.">
        <title>Thousands of microbial genomes shed light on interconnected biogeochemical processes in an aquifer system.</title>
        <authorList>
            <person name="Anantharaman K."/>
            <person name="Brown C.T."/>
            <person name="Hug L.A."/>
            <person name="Sharon I."/>
            <person name="Castelle C.J."/>
            <person name="Probst A.J."/>
            <person name="Thomas B.C."/>
            <person name="Singh A."/>
            <person name="Wilkins M.J."/>
            <person name="Karaoz U."/>
            <person name="Brodie E.L."/>
            <person name="Williams K.H."/>
            <person name="Hubbard S.S."/>
            <person name="Banfield J.F."/>
        </authorList>
    </citation>
    <scope>NUCLEOTIDE SEQUENCE [LARGE SCALE GENOMIC DNA]</scope>
</reference>
<dbReference type="Proteomes" id="UP000177067">
    <property type="component" value="Unassembled WGS sequence"/>
</dbReference>
<comment type="caution">
    <text evidence="1">The sequence shown here is derived from an EMBL/GenBank/DDBJ whole genome shotgun (WGS) entry which is preliminary data.</text>
</comment>
<accession>A0A1F6LJ77</accession>